<evidence type="ECO:0000313" key="6">
    <source>
        <dbReference type="EMBL" id="AFQ51150.1"/>
    </source>
</evidence>
<dbReference type="GO" id="GO:0016020">
    <property type="term" value="C:membrane"/>
    <property type="evidence" value="ECO:0007669"/>
    <property type="project" value="UniProtKB-SubCell"/>
</dbReference>
<dbReference type="InterPro" id="IPR003752">
    <property type="entry name" value="DiS_bond_form_DsbB/BdbC"/>
</dbReference>
<feature type="transmembrane region" description="Helical" evidence="5">
    <location>
        <begin position="12"/>
        <end position="31"/>
    </location>
</feature>
<feature type="transmembrane region" description="Helical" evidence="5">
    <location>
        <begin position="108"/>
        <end position="127"/>
    </location>
</feature>
<dbReference type="Pfam" id="PF02600">
    <property type="entry name" value="DsbB"/>
    <property type="match status" value="1"/>
</dbReference>
<evidence type="ECO:0000256" key="3">
    <source>
        <dbReference type="ARBA" id="ARBA00022989"/>
    </source>
</evidence>
<dbReference type="Proteomes" id="UP000032866">
    <property type="component" value="Chromosome 2"/>
</dbReference>
<dbReference type="KEGG" id="bct:GEM_4761"/>
<evidence type="ECO:0000256" key="2">
    <source>
        <dbReference type="ARBA" id="ARBA00022692"/>
    </source>
</evidence>
<dbReference type="AlphaFoldDB" id="A0A9W3PC03"/>
<dbReference type="GO" id="GO:0015035">
    <property type="term" value="F:protein-disulfide reductase activity"/>
    <property type="evidence" value="ECO:0007669"/>
    <property type="project" value="InterPro"/>
</dbReference>
<organism evidence="6 7">
    <name type="scientific">Burkholderia cepacia GG4</name>
    <dbReference type="NCBI Taxonomy" id="1009846"/>
    <lineage>
        <taxon>Bacteria</taxon>
        <taxon>Pseudomonadati</taxon>
        <taxon>Pseudomonadota</taxon>
        <taxon>Betaproteobacteria</taxon>
        <taxon>Burkholderiales</taxon>
        <taxon>Burkholderiaceae</taxon>
        <taxon>Burkholderia</taxon>
        <taxon>Burkholderia cepacia complex</taxon>
    </lineage>
</organism>
<keyword evidence="3 5" id="KW-1133">Transmembrane helix</keyword>
<evidence type="ECO:0000256" key="5">
    <source>
        <dbReference type="SAM" id="Phobius"/>
    </source>
</evidence>
<dbReference type="SUPFAM" id="SSF158442">
    <property type="entry name" value="DsbB-like"/>
    <property type="match status" value="1"/>
</dbReference>
<keyword evidence="2 5" id="KW-0812">Transmembrane</keyword>
<evidence type="ECO:0000256" key="1">
    <source>
        <dbReference type="ARBA" id="ARBA00004141"/>
    </source>
</evidence>
<protein>
    <recommendedName>
        <fullName evidence="8">Disulfide bond formation protein B</fullName>
    </recommendedName>
</protein>
<feature type="transmembrane region" description="Helical" evidence="5">
    <location>
        <begin position="148"/>
        <end position="167"/>
    </location>
</feature>
<dbReference type="Gene3D" id="1.20.1550.10">
    <property type="entry name" value="DsbB-like"/>
    <property type="match status" value="1"/>
</dbReference>
<feature type="transmembrane region" description="Helical" evidence="5">
    <location>
        <begin position="68"/>
        <end position="88"/>
    </location>
</feature>
<sequence length="193" mass="20918">MKRDGRNLRNIDVAALAGVCFVLIEAFYYQLVLGELPCAFCNLIRVGFMLFGSGLLLNMRFGVSAWNYVLSASGALIGGLISLLFMFAKAPPYTTPTGSAIFGLHMYTWSYIAFTVALMYCVVMLALHAPVATGNEQLAVGSPSIPRSIVIGVFVLLVGANLLSAFLQNGFHTFKAGGQKHYQMLYDGDVMKP</sequence>
<accession>A0A9W3PC03</accession>
<evidence type="ECO:0008006" key="8">
    <source>
        <dbReference type="Google" id="ProtNLM"/>
    </source>
</evidence>
<keyword evidence="4 5" id="KW-0472">Membrane</keyword>
<name>A0A9W3PC03_BURCE</name>
<dbReference type="EMBL" id="CP003775">
    <property type="protein sequence ID" value="AFQ51150.1"/>
    <property type="molecule type" value="Genomic_DNA"/>
</dbReference>
<dbReference type="InterPro" id="IPR023380">
    <property type="entry name" value="DsbB-like_sf"/>
</dbReference>
<dbReference type="GO" id="GO:0006457">
    <property type="term" value="P:protein folding"/>
    <property type="evidence" value="ECO:0007669"/>
    <property type="project" value="InterPro"/>
</dbReference>
<evidence type="ECO:0000256" key="4">
    <source>
        <dbReference type="ARBA" id="ARBA00023136"/>
    </source>
</evidence>
<gene>
    <name evidence="6" type="ORF">GEM_4761</name>
</gene>
<feature type="transmembrane region" description="Helical" evidence="5">
    <location>
        <begin position="43"/>
        <end position="61"/>
    </location>
</feature>
<comment type="subcellular location">
    <subcellularLocation>
        <location evidence="1">Membrane</location>
        <topology evidence="1">Multi-pass membrane protein</topology>
    </subcellularLocation>
</comment>
<proteinExistence type="predicted"/>
<dbReference type="RefSeq" id="WP_014899913.1">
    <property type="nucleotide sequence ID" value="NC_018514.1"/>
</dbReference>
<reference evidence="6 7" key="1">
    <citation type="journal article" date="2012" name="J. Bacteriol.">
        <title>Complete Genome Sequence of Burkholderia sp. Strain GG4, a Betaproteobacterium That Reduces 3-Oxo-N-Acylhomoserine Lactones and Produces Different N-Acylhomoserine Lactones.</title>
        <authorList>
            <person name="Hong K.W."/>
            <person name="Koh C.L."/>
            <person name="Sam C.K."/>
            <person name="Yin W.F."/>
            <person name="Chan K.G."/>
        </authorList>
    </citation>
    <scope>NUCLEOTIDE SEQUENCE [LARGE SCALE GENOMIC DNA]</scope>
    <source>
        <strain evidence="6 7">GG4</strain>
    </source>
</reference>
<evidence type="ECO:0000313" key="7">
    <source>
        <dbReference type="Proteomes" id="UP000032866"/>
    </source>
</evidence>